<dbReference type="SUPFAM" id="SSF89550">
    <property type="entry name" value="PHP domain-like"/>
    <property type="match status" value="1"/>
</dbReference>
<dbReference type="Pfam" id="PF02811">
    <property type="entry name" value="PHP"/>
    <property type="match status" value="1"/>
</dbReference>
<dbReference type="EMBL" id="JBBMRA010000001">
    <property type="protein sequence ID" value="MEM5534888.1"/>
    <property type="molecule type" value="Genomic_DNA"/>
</dbReference>
<gene>
    <name evidence="2" type="ORF">WNY58_00660</name>
</gene>
<dbReference type="PANTHER" id="PTHR42924">
    <property type="entry name" value="EXONUCLEASE"/>
    <property type="match status" value="1"/>
</dbReference>
<reference evidence="2 3" key="1">
    <citation type="submission" date="2024-03" db="EMBL/GenBank/DDBJ databases">
        <title>Community enrichment and isolation of bacterial strains for fucoidan degradation.</title>
        <authorList>
            <person name="Sichert A."/>
        </authorList>
    </citation>
    <scope>NUCLEOTIDE SEQUENCE [LARGE SCALE GENOMIC DNA]</scope>
    <source>
        <strain evidence="2 3">AS76</strain>
    </source>
</reference>
<organism evidence="2 3">
    <name type="scientific">Neptuniibacter pectenicola</name>
    <dbReference type="NCBI Taxonomy" id="1806669"/>
    <lineage>
        <taxon>Bacteria</taxon>
        <taxon>Pseudomonadati</taxon>
        <taxon>Pseudomonadota</taxon>
        <taxon>Gammaproteobacteria</taxon>
        <taxon>Oceanospirillales</taxon>
        <taxon>Oceanospirillaceae</taxon>
        <taxon>Neptuniibacter</taxon>
    </lineage>
</organism>
<dbReference type="InterPro" id="IPR004013">
    <property type="entry name" value="PHP_dom"/>
</dbReference>
<feature type="domain" description="Polymerase/histidinol phosphatase N-terminal" evidence="1">
    <location>
        <begin position="6"/>
        <end position="70"/>
    </location>
</feature>
<dbReference type="InterPro" id="IPR016195">
    <property type="entry name" value="Pol/histidinol_Pase-like"/>
</dbReference>
<dbReference type="PANTHER" id="PTHR42924:SF3">
    <property type="entry name" value="POLYMERASE_HISTIDINOL PHOSPHATASE N-TERMINAL DOMAIN-CONTAINING PROTEIN"/>
    <property type="match status" value="1"/>
</dbReference>
<dbReference type="Gene3D" id="1.10.150.650">
    <property type="match status" value="1"/>
</dbReference>
<dbReference type="InterPro" id="IPR003141">
    <property type="entry name" value="Pol/His_phosphatase_N"/>
</dbReference>
<keyword evidence="3" id="KW-1185">Reference proteome</keyword>
<evidence type="ECO:0000313" key="2">
    <source>
        <dbReference type="EMBL" id="MEM5534888.1"/>
    </source>
</evidence>
<evidence type="ECO:0000259" key="1">
    <source>
        <dbReference type="SMART" id="SM00481"/>
    </source>
</evidence>
<dbReference type="InterPro" id="IPR052018">
    <property type="entry name" value="PHP_domain"/>
</dbReference>
<dbReference type="Gene3D" id="3.20.20.140">
    <property type="entry name" value="Metal-dependent hydrolases"/>
    <property type="match status" value="1"/>
</dbReference>
<evidence type="ECO:0000313" key="3">
    <source>
        <dbReference type="Proteomes" id="UP001449225"/>
    </source>
</evidence>
<dbReference type="SMART" id="SM00481">
    <property type="entry name" value="POLIIIAc"/>
    <property type="match status" value="1"/>
</dbReference>
<dbReference type="CDD" id="cd07438">
    <property type="entry name" value="PHP_HisPPase_AMP"/>
    <property type="match status" value="1"/>
</dbReference>
<dbReference type="Proteomes" id="UP001449225">
    <property type="component" value="Unassembled WGS sequence"/>
</dbReference>
<protein>
    <submittedName>
        <fullName evidence="2">PHP domain-containing protein</fullName>
    </submittedName>
</protein>
<dbReference type="RefSeq" id="WP_339890826.1">
    <property type="nucleotide sequence ID" value="NZ_CAXBCE010000010.1"/>
</dbReference>
<comment type="caution">
    <text evidence="2">The sequence shown here is derived from an EMBL/GenBank/DDBJ whole genome shotgun (WGS) entry which is preliminary data.</text>
</comment>
<proteinExistence type="predicted"/>
<accession>A0ABU9TMY9</accession>
<name>A0ABU9TMY9_9GAMM</name>
<sequence>MELPKYDLHCHTTASDGALEPHVLLARAKERQIEVLAITDHDTLAGIAQFSDEDLEGIRLISGVEFTCTWNQRVLHIVGLGLDVTSVELKDYLANLSALRLARARKVADQLMTMGLPDLYLAAKEKGGEGVIGRPHFARVMLEQGLVSTEQQAFKKYLGIGKKGDVKMEWPSLVEVLSVIKNAGGVSILAHPTKYKMTFTKLRGAINDFTEAGGDGIEVSYPGMTPDHHFQLLRIAKEKNMMISAGSDFHSPGHTWTDLGKYPPLKSNVNHVLNYLL</sequence>